<dbReference type="SMART" id="SM00220">
    <property type="entry name" value="S_TKc"/>
    <property type="match status" value="1"/>
</dbReference>
<keyword evidence="8" id="KW-1133">Transmembrane helix</keyword>
<feature type="coiled-coil region" evidence="6">
    <location>
        <begin position="422"/>
        <end position="456"/>
    </location>
</feature>
<organism evidence="10 11">
    <name type="scientific">Pseudocohnilembus persalinus</name>
    <name type="common">Ciliate</name>
    <dbReference type="NCBI Taxonomy" id="266149"/>
    <lineage>
        <taxon>Eukaryota</taxon>
        <taxon>Sar</taxon>
        <taxon>Alveolata</taxon>
        <taxon>Ciliophora</taxon>
        <taxon>Intramacronucleata</taxon>
        <taxon>Oligohymenophorea</taxon>
        <taxon>Scuticociliatia</taxon>
        <taxon>Philasterida</taxon>
        <taxon>Pseudocohnilembidae</taxon>
        <taxon>Pseudocohnilembus</taxon>
    </lineage>
</organism>
<evidence type="ECO:0000256" key="4">
    <source>
        <dbReference type="ARBA" id="ARBA00022777"/>
    </source>
</evidence>
<dbReference type="Proteomes" id="UP000054937">
    <property type="component" value="Unassembled WGS sequence"/>
</dbReference>
<keyword evidence="8" id="KW-0812">Transmembrane</keyword>
<dbReference type="InterPro" id="IPR000719">
    <property type="entry name" value="Prot_kinase_dom"/>
</dbReference>
<feature type="region of interest" description="Disordered" evidence="7">
    <location>
        <begin position="341"/>
        <end position="368"/>
    </location>
</feature>
<evidence type="ECO:0000256" key="8">
    <source>
        <dbReference type="SAM" id="Phobius"/>
    </source>
</evidence>
<dbReference type="SUPFAM" id="SSF56112">
    <property type="entry name" value="Protein kinase-like (PK-like)"/>
    <property type="match status" value="1"/>
</dbReference>
<dbReference type="EMBL" id="LDAU01000102">
    <property type="protein sequence ID" value="KRX06001.1"/>
    <property type="molecule type" value="Genomic_DNA"/>
</dbReference>
<accession>A0A0V0QUW4</accession>
<keyword evidence="8" id="KW-0472">Membrane</keyword>
<name>A0A0V0QUW4_PSEPJ</name>
<feature type="domain" description="Protein kinase" evidence="9">
    <location>
        <begin position="54"/>
        <end position="321"/>
    </location>
</feature>
<comment type="caution">
    <text evidence="10">The sequence shown here is derived from an EMBL/GenBank/DDBJ whole genome shotgun (WGS) entry which is preliminary data.</text>
</comment>
<evidence type="ECO:0000256" key="3">
    <source>
        <dbReference type="ARBA" id="ARBA00022741"/>
    </source>
</evidence>
<evidence type="ECO:0000256" key="6">
    <source>
        <dbReference type="SAM" id="Coils"/>
    </source>
</evidence>
<dbReference type="GO" id="GO:0005634">
    <property type="term" value="C:nucleus"/>
    <property type="evidence" value="ECO:0007669"/>
    <property type="project" value="TreeGrafter"/>
</dbReference>
<dbReference type="PANTHER" id="PTHR24345">
    <property type="entry name" value="SERINE/THREONINE-PROTEIN KINASE PLK"/>
    <property type="match status" value="1"/>
</dbReference>
<dbReference type="GO" id="GO:0004674">
    <property type="term" value="F:protein serine/threonine kinase activity"/>
    <property type="evidence" value="ECO:0007669"/>
    <property type="project" value="UniProtKB-KW"/>
</dbReference>
<evidence type="ECO:0000259" key="9">
    <source>
        <dbReference type="PROSITE" id="PS50011"/>
    </source>
</evidence>
<keyword evidence="1" id="KW-0723">Serine/threonine-protein kinase</keyword>
<dbReference type="PROSITE" id="PS50011">
    <property type="entry name" value="PROTEIN_KINASE_DOM"/>
    <property type="match status" value="1"/>
</dbReference>
<evidence type="ECO:0000313" key="11">
    <source>
        <dbReference type="Proteomes" id="UP000054937"/>
    </source>
</evidence>
<keyword evidence="5" id="KW-0067">ATP-binding</keyword>
<sequence length="480" mass="56698">MDQNADTNQPQNQTNLQRQAHSYFPSKSPLTQNKQQNQQQQNIQIQKLIGNYQYLENQIIEKTQNSTIYKGTSILTNESVAIKQVFKKSARVKFQGEEQFILQYNQMKSIKNNTFCVKILDFYQSDKNFYIVMPFYQKGSLSKKIQEQGALSEQEALKIIMTIIDNYAQSIYKYQMIKIELNPDHIILGQNEEEYLFNNLGFKSPVLSSYPQELQQDDCYLSPQILEQQEFTNKTGIFYNNNYIMMFILIVILKIDVWSLGILFFKLLFNKFMWDVDEYSGQIIFPGQVSEETKNFIQKTLYIDEIQRPSFEQIQMSQAFLNYKKSIQNNRATNEKYINRQGQSSQYYNNKDQKITRPTTPNQGQQNQNLDFDQQKFQQQQQQQQAYTGIENRNTQDKLNQNINTYNQKQFSPPRLKQSINLNALKEQLQGLQNVVEKLNSDLKQKKLNLSEQEKLELNYDHQINLLKEQNKILKAKNNL</sequence>
<evidence type="ECO:0000256" key="2">
    <source>
        <dbReference type="ARBA" id="ARBA00022679"/>
    </source>
</evidence>
<dbReference type="GO" id="GO:0005524">
    <property type="term" value="F:ATP binding"/>
    <property type="evidence" value="ECO:0007669"/>
    <property type="project" value="UniProtKB-KW"/>
</dbReference>
<dbReference type="PANTHER" id="PTHR24345:SF0">
    <property type="entry name" value="CELL CYCLE SERINE_THREONINE-PROTEIN KINASE CDC5_MSD2"/>
    <property type="match status" value="1"/>
</dbReference>
<proteinExistence type="predicted"/>
<dbReference type="InParanoid" id="A0A0V0QUW4"/>
<evidence type="ECO:0000256" key="7">
    <source>
        <dbReference type="SAM" id="MobiDB-lite"/>
    </source>
</evidence>
<dbReference type="Pfam" id="PF00069">
    <property type="entry name" value="Pkinase"/>
    <property type="match status" value="1"/>
</dbReference>
<evidence type="ECO:0000256" key="5">
    <source>
        <dbReference type="ARBA" id="ARBA00022840"/>
    </source>
</evidence>
<keyword evidence="6" id="KW-0175">Coiled coil</keyword>
<evidence type="ECO:0000256" key="1">
    <source>
        <dbReference type="ARBA" id="ARBA00022527"/>
    </source>
</evidence>
<feature type="compositionally biased region" description="Polar residues" evidence="7">
    <location>
        <begin position="341"/>
        <end position="361"/>
    </location>
</feature>
<keyword evidence="2" id="KW-0808">Transferase</keyword>
<protein>
    <submittedName>
        <fullName evidence="10">Protein kinase-like domain</fullName>
    </submittedName>
</protein>
<keyword evidence="4 10" id="KW-0418">Kinase</keyword>
<gene>
    <name evidence="10" type="ORF">PPERSA_01079</name>
</gene>
<keyword evidence="11" id="KW-1185">Reference proteome</keyword>
<dbReference type="InterPro" id="IPR011009">
    <property type="entry name" value="Kinase-like_dom_sf"/>
</dbReference>
<dbReference type="AlphaFoldDB" id="A0A0V0QUW4"/>
<dbReference type="Gene3D" id="1.10.510.10">
    <property type="entry name" value="Transferase(Phosphotransferase) domain 1"/>
    <property type="match status" value="1"/>
</dbReference>
<reference evidence="10 11" key="1">
    <citation type="journal article" date="2015" name="Sci. Rep.">
        <title>Genome of the facultative scuticociliatosis pathogen Pseudocohnilembus persalinus provides insight into its virulence through horizontal gene transfer.</title>
        <authorList>
            <person name="Xiong J."/>
            <person name="Wang G."/>
            <person name="Cheng J."/>
            <person name="Tian M."/>
            <person name="Pan X."/>
            <person name="Warren A."/>
            <person name="Jiang C."/>
            <person name="Yuan D."/>
            <person name="Miao W."/>
        </authorList>
    </citation>
    <scope>NUCLEOTIDE SEQUENCE [LARGE SCALE GENOMIC DNA]</scope>
    <source>
        <strain evidence="10">36N120E</strain>
    </source>
</reference>
<keyword evidence="3" id="KW-0547">Nucleotide-binding</keyword>
<feature type="transmembrane region" description="Helical" evidence="8">
    <location>
        <begin position="243"/>
        <end position="265"/>
    </location>
</feature>
<evidence type="ECO:0000313" key="10">
    <source>
        <dbReference type="EMBL" id="KRX06001.1"/>
    </source>
</evidence>